<comment type="caution">
    <text evidence="8">The sequence shown here is derived from an EMBL/GenBank/DDBJ whole genome shotgun (WGS) entry which is preliminary data.</text>
</comment>
<dbReference type="InterPro" id="IPR000306">
    <property type="entry name" value="Znf_FYVE"/>
</dbReference>
<gene>
    <name evidence="8" type="ORF">BXZ70DRAFT_934446</name>
</gene>
<dbReference type="InterPro" id="IPR051728">
    <property type="entry name" value="RING-FYVE_E3_ubiquitin-ligase"/>
</dbReference>
<feature type="compositionally biased region" description="Polar residues" evidence="5">
    <location>
        <begin position="243"/>
        <end position="257"/>
    </location>
</feature>
<dbReference type="OrthoDB" id="3045089at2759"/>
<evidence type="ECO:0000259" key="7">
    <source>
        <dbReference type="PROSITE" id="PS50178"/>
    </source>
</evidence>
<keyword evidence="1" id="KW-0479">Metal-binding</keyword>
<feature type="compositionally biased region" description="Pro residues" evidence="5">
    <location>
        <begin position="264"/>
        <end position="274"/>
    </location>
</feature>
<dbReference type="InterPro" id="IPR011011">
    <property type="entry name" value="Znf_FYVE_PHD"/>
</dbReference>
<feature type="compositionally biased region" description="Low complexity" evidence="5">
    <location>
        <begin position="313"/>
        <end position="326"/>
    </location>
</feature>
<dbReference type="PANTHER" id="PTHR14879">
    <property type="entry name" value="CASPASE REGULATOR, RING FINGER DOMAIN-CONTAINING"/>
    <property type="match status" value="1"/>
</dbReference>
<organism evidence="8 9">
    <name type="scientific">Cristinia sonorae</name>
    <dbReference type="NCBI Taxonomy" id="1940300"/>
    <lineage>
        <taxon>Eukaryota</taxon>
        <taxon>Fungi</taxon>
        <taxon>Dikarya</taxon>
        <taxon>Basidiomycota</taxon>
        <taxon>Agaricomycotina</taxon>
        <taxon>Agaricomycetes</taxon>
        <taxon>Agaricomycetidae</taxon>
        <taxon>Agaricales</taxon>
        <taxon>Pleurotineae</taxon>
        <taxon>Stephanosporaceae</taxon>
        <taxon>Cristinia</taxon>
    </lineage>
</organism>
<evidence type="ECO:0000256" key="1">
    <source>
        <dbReference type="ARBA" id="ARBA00022723"/>
    </source>
</evidence>
<name>A0A8K0UQM7_9AGAR</name>
<dbReference type="AlphaFoldDB" id="A0A8K0UQM7"/>
<dbReference type="InterPro" id="IPR013083">
    <property type="entry name" value="Znf_RING/FYVE/PHD"/>
</dbReference>
<feature type="compositionally biased region" description="Acidic residues" evidence="5">
    <location>
        <begin position="417"/>
        <end position="431"/>
    </location>
</feature>
<reference evidence="8" key="1">
    <citation type="journal article" date="2021" name="New Phytol.">
        <title>Evolutionary innovations through gain and loss of genes in the ectomycorrhizal Boletales.</title>
        <authorList>
            <person name="Wu G."/>
            <person name="Miyauchi S."/>
            <person name="Morin E."/>
            <person name="Kuo A."/>
            <person name="Drula E."/>
            <person name="Varga T."/>
            <person name="Kohler A."/>
            <person name="Feng B."/>
            <person name="Cao Y."/>
            <person name="Lipzen A."/>
            <person name="Daum C."/>
            <person name="Hundley H."/>
            <person name="Pangilinan J."/>
            <person name="Johnson J."/>
            <person name="Barry K."/>
            <person name="LaButti K."/>
            <person name="Ng V."/>
            <person name="Ahrendt S."/>
            <person name="Min B."/>
            <person name="Choi I.G."/>
            <person name="Park H."/>
            <person name="Plett J.M."/>
            <person name="Magnuson J."/>
            <person name="Spatafora J.W."/>
            <person name="Nagy L.G."/>
            <person name="Henrissat B."/>
            <person name="Grigoriev I.V."/>
            <person name="Yang Z.L."/>
            <person name="Xu J."/>
            <person name="Martin F.M."/>
        </authorList>
    </citation>
    <scope>NUCLEOTIDE SEQUENCE</scope>
    <source>
        <strain evidence="8">KKN 215</strain>
    </source>
</reference>
<feature type="domain" description="RING-type" evidence="6">
    <location>
        <begin position="480"/>
        <end position="519"/>
    </location>
</feature>
<dbReference type="SUPFAM" id="SSF57850">
    <property type="entry name" value="RING/U-box"/>
    <property type="match status" value="1"/>
</dbReference>
<feature type="compositionally biased region" description="Low complexity" evidence="5">
    <location>
        <begin position="181"/>
        <end position="196"/>
    </location>
</feature>
<dbReference type="SMART" id="SM00064">
    <property type="entry name" value="FYVE"/>
    <property type="match status" value="1"/>
</dbReference>
<dbReference type="SUPFAM" id="SSF57903">
    <property type="entry name" value="FYVE/PHD zinc finger"/>
    <property type="match status" value="1"/>
</dbReference>
<feature type="region of interest" description="Disordered" evidence="5">
    <location>
        <begin position="1"/>
        <end position="28"/>
    </location>
</feature>
<evidence type="ECO:0000313" key="9">
    <source>
        <dbReference type="Proteomes" id="UP000813824"/>
    </source>
</evidence>
<evidence type="ECO:0000256" key="4">
    <source>
        <dbReference type="PROSITE-ProRule" id="PRU00175"/>
    </source>
</evidence>
<evidence type="ECO:0000256" key="3">
    <source>
        <dbReference type="ARBA" id="ARBA00022833"/>
    </source>
</evidence>
<dbReference type="SMART" id="SM00184">
    <property type="entry name" value="RING"/>
    <property type="match status" value="2"/>
</dbReference>
<evidence type="ECO:0000256" key="2">
    <source>
        <dbReference type="ARBA" id="ARBA00022771"/>
    </source>
</evidence>
<evidence type="ECO:0000259" key="6">
    <source>
        <dbReference type="PROSITE" id="PS50089"/>
    </source>
</evidence>
<sequence length="534" mass="57790">MSGQATAGPHAGLPLLSGPPPEHPDASDSSCRKCSKGLNAIFSRGRKCNHCGYTYCHTCTDYTALMPRSAGIEDHYYAAAPGPGYDIVQVCAYCVKYLNITAKSKDQLKKLSLAVLKEYAGAYHIPVNNVVEKDDLVDRLISARANGSLKPEFERYYRANSVPDQSEPRRGFFSRGGGHAGPSQQQRPGQQQPRARTASQPSSFSFARPDLEPDPPQYQPPPHPPPPPPPPPQPQSQQQPRPSSNYGYTTPPRTTQYAPRPTGFYPPPGPPPGMPHFTSRTGAAAQASANLHPNANDTPRPRSTSLPRSNQASRTTSPTPSPASNTPQPPTLDALLDMTPDQISGLSIGVLKAVLFRNHVNVGGVLEKGDLVGRVKTLVEDERVERAEAIRRAEEEEMEMWAMRERAERRERRQEEGDNGGGEDDEGDDGEGGGGSHDDEGAIAPVPPSSEEKPKPPPASASSKAHAKGLASHLERTGLCVICQDEEANIAIVDCGHMALCRACSDLVMQSTKECPLCRTRILTESRLLRIFKA</sequence>
<dbReference type="Pfam" id="PF13920">
    <property type="entry name" value="zf-C3HC4_3"/>
    <property type="match status" value="1"/>
</dbReference>
<evidence type="ECO:0000256" key="5">
    <source>
        <dbReference type="SAM" id="MobiDB-lite"/>
    </source>
</evidence>
<keyword evidence="2 4" id="KW-0863">Zinc-finger</keyword>
<dbReference type="PROSITE" id="PS50089">
    <property type="entry name" value="ZF_RING_2"/>
    <property type="match status" value="1"/>
</dbReference>
<dbReference type="Pfam" id="PF01363">
    <property type="entry name" value="FYVE"/>
    <property type="match status" value="1"/>
</dbReference>
<protein>
    <recommendedName>
        <fullName evidence="10">RING-type domain-containing protein</fullName>
    </recommendedName>
</protein>
<dbReference type="GO" id="GO:0008270">
    <property type="term" value="F:zinc ion binding"/>
    <property type="evidence" value="ECO:0007669"/>
    <property type="project" value="UniProtKB-KW"/>
</dbReference>
<keyword evidence="3" id="KW-0862">Zinc</keyword>
<dbReference type="Gene3D" id="3.30.40.10">
    <property type="entry name" value="Zinc/RING finger domain, C3HC4 (zinc finger)"/>
    <property type="match status" value="2"/>
</dbReference>
<feature type="compositionally biased region" description="Pro residues" evidence="5">
    <location>
        <begin position="214"/>
        <end position="234"/>
    </location>
</feature>
<feature type="compositionally biased region" description="Basic and acidic residues" evidence="5">
    <location>
        <begin position="406"/>
        <end position="416"/>
    </location>
</feature>
<evidence type="ECO:0000313" key="8">
    <source>
        <dbReference type="EMBL" id="KAH8101106.1"/>
    </source>
</evidence>
<evidence type="ECO:0008006" key="10">
    <source>
        <dbReference type="Google" id="ProtNLM"/>
    </source>
</evidence>
<dbReference type="EMBL" id="JAEVFJ010000013">
    <property type="protein sequence ID" value="KAH8101106.1"/>
    <property type="molecule type" value="Genomic_DNA"/>
</dbReference>
<feature type="region of interest" description="Disordered" evidence="5">
    <location>
        <begin position="160"/>
        <end position="336"/>
    </location>
</feature>
<dbReference type="PROSITE" id="PS50178">
    <property type="entry name" value="ZF_FYVE"/>
    <property type="match status" value="1"/>
</dbReference>
<dbReference type="InterPro" id="IPR001841">
    <property type="entry name" value="Znf_RING"/>
</dbReference>
<accession>A0A8K0UQM7</accession>
<dbReference type="Proteomes" id="UP000813824">
    <property type="component" value="Unassembled WGS sequence"/>
</dbReference>
<feature type="domain" description="FYVE-type" evidence="7">
    <location>
        <begin position="25"/>
        <end position="99"/>
    </location>
</feature>
<dbReference type="PANTHER" id="PTHR14879:SF5">
    <property type="entry name" value="RING-TYPE DOMAIN-CONTAINING PROTEIN"/>
    <property type="match status" value="1"/>
</dbReference>
<keyword evidence="9" id="KW-1185">Reference proteome</keyword>
<feature type="compositionally biased region" description="Polar residues" evidence="5">
    <location>
        <begin position="287"/>
        <end position="312"/>
    </location>
</feature>
<dbReference type="InterPro" id="IPR017455">
    <property type="entry name" value="Znf_FYVE-rel"/>
</dbReference>
<proteinExistence type="predicted"/>
<feature type="region of interest" description="Disordered" evidence="5">
    <location>
        <begin position="406"/>
        <end position="468"/>
    </location>
</feature>